<dbReference type="PANTHER" id="PTHR21666">
    <property type="entry name" value="PEPTIDASE-RELATED"/>
    <property type="match status" value="1"/>
</dbReference>
<dbReference type="Proteomes" id="UP000610456">
    <property type="component" value="Unassembled WGS sequence"/>
</dbReference>
<dbReference type="PANTHER" id="PTHR21666:SF270">
    <property type="entry name" value="MUREIN HYDROLASE ACTIVATOR ENVC"/>
    <property type="match status" value="1"/>
</dbReference>
<dbReference type="InterPro" id="IPR016047">
    <property type="entry name" value="M23ase_b-sheet_dom"/>
</dbReference>
<gene>
    <name evidence="2" type="ORF">GCM10007103_07540</name>
</gene>
<organism evidence="2 3">
    <name type="scientific">Salinimicrobium marinum</name>
    <dbReference type="NCBI Taxonomy" id="680283"/>
    <lineage>
        <taxon>Bacteria</taxon>
        <taxon>Pseudomonadati</taxon>
        <taxon>Bacteroidota</taxon>
        <taxon>Flavobacteriia</taxon>
        <taxon>Flavobacteriales</taxon>
        <taxon>Flavobacteriaceae</taxon>
        <taxon>Salinimicrobium</taxon>
    </lineage>
</organism>
<dbReference type="Gene3D" id="2.70.70.10">
    <property type="entry name" value="Glucose Permease (Domain IIA)"/>
    <property type="match status" value="1"/>
</dbReference>
<proteinExistence type="predicted"/>
<dbReference type="CDD" id="cd12797">
    <property type="entry name" value="M23_peptidase"/>
    <property type="match status" value="1"/>
</dbReference>
<protein>
    <recommendedName>
        <fullName evidence="1">M23ase beta-sheet core domain-containing protein</fullName>
    </recommendedName>
</protein>
<comment type="caution">
    <text evidence="2">The sequence shown here is derived from an EMBL/GenBank/DDBJ whole genome shotgun (WGS) entry which is preliminary data.</text>
</comment>
<evidence type="ECO:0000313" key="3">
    <source>
        <dbReference type="Proteomes" id="UP000610456"/>
    </source>
</evidence>
<reference evidence="2" key="2">
    <citation type="submission" date="2020-09" db="EMBL/GenBank/DDBJ databases">
        <authorList>
            <person name="Sun Q."/>
            <person name="Kim S."/>
        </authorList>
    </citation>
    <scope>NUCLEOTIDE SEQUENCE</scope>
    <source>
        <strain evidence="2">KCTC 12719</strain>
    </source>
</reference>
<dbReference type="SUPFAM" id="SSF51261">
    <property type="entry name" value="Duplicated hybrid motif"/>
    <property type="match status" value="1"/>
</dbReference>
<evidence type="ECO:0000313" key="2">
    <source>
        <dbReference type="EMBL" id="GHA28420.1"/>
    </source>
</evidence>
<dbReference type="Pfam" id="PF01551">
    <property type="entry name" value="Peptidase_M23"/>
    <property type="match status" value="1"/>
</dbReference>
<accession>A0A918S9V9</accession>
<evidence type="ECO:0000259" key="1">
    <source>
        <dbReference type="Pfam" id="PF01551"/>
    </source>
</evidence>
<sequence length="232" mass="26016">MIASNFPQFLSGLTSEFTPVIDSSYLQEDYMHIDLSGTNKELSEVDISSSEDFSVYIREYLQKHGKKVAFGGYNEVRDLYRRSELFSASEGEEMERNIHIGLDIWAEAGTAVLAVMEGKVHSFQDNATFGDYGPTIILEHHISGKTYFSLYGHLSKHSLQQISVGKEVKQGEKLATLGKPSENGDYAPHLHFQLMGNLQGKKGDYPGVTSLKELDFYLLNCPDPNLLLKIKK</sequence>
<dbReference type="EMBL" id="BMXB01000001">
    <property type="protein sequence ID" value="GHA28420.1"/>
    <property type="molecule type" value="Genomic_DNA"/>
</dbReference>
<feature type="domain" description="M23ase beta-sheet core" evidence="1">
    <location>
        <begin position="98"/>
        <end position="197"/>
    </location>
</feature>
<dbReference type="GO" id="GO:0004222">
    <property type="term" value="F:metalloendopeptidase activity"/>
    <property type="evidence" value="ECO:0007669"/>
    <property type="project" value="TreeGrafter"/>
</dbReference>
<dbReference type="AlphaFoldDB" id="A0A918S9V9"/>
<name>A0A918S9V9_9FLAO</name>
<dbReference type="RefSeq" id="WP_189603351.1">
    <property type="nucleotide sequence ID" value="NZ_BMXB01000001.1"/>
</dbReference>
<dbReference type="InterPro" id="IPR050570">
    <property type="entry name" value="Cell_wall_metabolism_enzyme"/>
</dbReference>
<dbReference type="InterPro" id="IPR011055">
    <property type="entry name" value="Dup_hybrid_motif"/>
</dbReference>
<keyword evidence="3" id="KW-1185">Reference proteome</keyword>
<reference evidence="2" key="1">
    <citation type="journal article" date="2014" name="Int. J. Syst. Evol. Microbiol.">
        <title>Complete genome sequence of Corynebacterium casei LMG S-19264T (=DSM 44701T), isolated from a smear-ripened cheese.</title>
        <authorList>
            <consortium name="US DOE Joint Genome Institute (JGI-PGF)"/>
            <person name="Walter F."/>
            <person name="Albersmeier A."/>
            <person name="Kalinowski J."/>
            <person name="Ruckert C."/>
        </authorList>
    </citation>
    <scope>NUCLEOTIDE SEQUENCE</scope>
    <source>
        <strain evidence="2">KCTC 12719</strain>
    </source>
</reference>